<sequence>MKLDQTKEYQAQWYNRHNWVRELSELEKGDSVWISDLHAYGTVSGTPTDLAAPRSYLFQSGGGIYTHNHQHLVFAPASKEREEMMYRERLPGGKTDSSVIEERDNSERQSQE</sequence>
<evidence type="ECO:0000256" key="1">
    <source>
        <dbReference type="SAM" id="MobiDB-lite"/>
    </source>
</evidence>
<gene>
    <name evidence="2" type="ORF">PR048_023182</name>
</gene>
<keyword evidence="3" id="KW-1185">Reference proteome</keyword>
<dbReference type="EMBL" id="JARBHB010000009">
    <property type="protein sequence ID" value="KAJ8875287.1"/>
    <property type="molecule type" value="Genomic_DNA"/>
</dbReference>
<organism evidence="2 3">
    <name type="scientific">Dryococelus australis</name>
    <dbReference type="NCBI Taxonomy" id="614101"/>
    <lineage>
        <taxon>Eukaryota</taxon>
        <taxon>Metazoa</taxon>
        <taxon>Ecdysozoa</taxon>
        <taxon>Arthropoda</taxon>
        <taxon>Hexapoda</taxon>
        <taxon>Insecta</taxon>
        <taxon>Pterygota</taxon>
        <taxon>Neoptera</taxon>
        <taxon>Polyneoptera</taxon>
        <taxon>Phasmatodea</taxon>
        <taxon>Verophasmatodea</taxon>
        <taxon>Anareolatae</taxon>
        <taxon>Phasmatidae</taxon>
        <taxon>Eurycanthinae</taxon>
        <taxon>Dryococelus</taxon>
    </lineage>
</organism>
<dbReference type="Proteomes" id="UP001159363">
    <property type="component" value="Chromosome 8"/>
</dbReference>
<protein>
    <submittedName>
        <fullName evidence="2">Uncharacterized protein</fullName>
    </submittedName>
</protein>
<accession>A0ABQ9GTD6</accession>
<evidence type="ECO:0000313" key="3">
    <source>
        <dbReference type="Proteomes" id="UP001159363"/>
    </source>
</evidence>
<feature type="compositionally biased region" description="Basic and acidic residues" evidence="1">
    <location>
        <begin position="100"/>
        <end position="112"/>
    </location>
</feature>
<comment type="caution">
    <text evidence="2">The sequence shown here is derived from an EMBL/GenBank/DDBJ whole genome shotgun (WGS) entry which is preliminary data.</text>
</comment>
<name>A0ABQ9GTD6_9NEOP</name>
<reference evidence="2 3" key="1">
    <citation type="submission" date="2023-02" db="EMBL/GenBank/DDBJ databases">
        <title>LHISI_Scaffold_Assembly.</title>
        <authorList>
            <person name="Stuart O.P."/>
            <person name="Cleave R."/>
            <person name="Magrath M.J.L."/>
            <person name="Mikheyev A.S."/>
        </authorList>
    </citation>
    <scope>NUCLEOTIDE SEQUENCE [LARGE SCALE GENOMIC DNA]</scope>
    <source>
        <strain evidence="2">Daus_M_001</strain>
        <tissue evidence="2">Leg muscle</tissue>
    </source>
</reference>
<proteinExistence type="predicted"/>
<feature type="region of interest" description="Disordered" evidence="1">
    <location>
        <begin position="87"/>
        <end position="112"/>
    </location>
</feature>
<evidence type="ECO:0000313" key="2">
    <source>
        <dbReference type="EMBL" id="KAJ8875287.1"/>
    </source>
</evidence>